<evidence type="ECO:0000256" key="1">
    <source>
        <dbReference type="SAM" id="SignalP"/>
    </source>
</evidence>
<proteinExistence type="predicted"/>
<accession>A0AA37WK19</accession>
<dbReference type="Gene3D" id="1.20.1290.10">
    <property type="entry name" value="AhpD-like"/>
    <property type="match status" value="2"/>
</dbReference>
<evidence type="ECO:0000313" key="3">
    <source>
        <dbReference type="EMBL" id="GLR72663.1"/>
    </source>
</evidence>
<dbReference type="InterPro" id="IPR003779">
    <property type="entry name" value="CMD-like"/>
</dbReference>
<dbReference type="InterPro" id="IPR052512">
    <property type="entry name" value="4CMD/NDH-1_regulator"/>
</dbReference>
<dbReference type="InterPro" id="IPR029032">
    <property type="entry name" value="AhpD-like"/>
</dbReference>
<feature type="domain" description="Carboxymuconolactone decarboxylase-like" evidence="2">
    <location>
        <begin position="59"/>
        <end position="143"/>
    </location>
</feature>
<sequence>MKILIIICIHFSLLFCQTLKADNIMSTSNQRYEIGLKNLKYIDQEAGERVLESLSDISPDLGKYIIEYAFGDVYNRKGLDLKSKEIAVVAALTAMANVEPQLKVHMHGALNVGCNIAEVQEVILQMSAYSGFPSSINGMMALKEVLKERKSEGKKDKKGIIQSSPIPKDTTRYEYGSEKLKMLSKSQVEILEQTFKDVSPDMAKFVVEYGFSDIFARPALDSKHREIATIAALTAMGNAPSQLKFHIKAALNIGVSQVEIREIMILMSVYAGFPSAINGTIALKEVIKMEIED</sequence>
<feature type="domain" description="Carboxymuconolactone decarboxylase-like" evidence="2">
    <location>
        <begin position="200"/>
        <end position="284"/>
    </location>
</feature>
<comment type="caution">
    <text evidence="3">The sequence shown here is derived from an EMBL/GenBank/DDBJ whole genome shotgun (WGS) entry which is preliminary data.</text>
</comment>
<dbReference type="PANTHER" id="PTHR33570">
    <property type="entry name" value="4-CARBOXYMUCONOLACTONE DECARBOXYLASE FAMILY PROTEIN"/>
    <property type="match status" value="1"/>
</dbReference>
<feature type="signal peptide" evidence="1">
    <location>
        <begin position="1"/>
        <end position="21"/>
    </location>
</feature>
<reference evidence="3" key="1">
    <citation type="journal article" date="2014" name="Int. J. Syst. Evol. Microbiol.">
        <title>Complete genome sequence of Corynebacterium casei LMG S-19264T (=DSM 44701T), isolated from a smear-ripened cheese.</title>
        <authorList>
            <consortium name="US DOE Joint Genome Institute (JGI-PGF)"/>
            <person name="Walter F."/>
            <person name="Albersmeier A."/>
            <person name="Kalinowski J."/>
            <person name="Ruckert C."/>
        </authorList>
    </citation>
    <scope>NUCLEOTIDE SEQUENCE</scope>
    <source>
        <strain evidence="3">NBRC 110023</strain>
    </source>
</reference>
<reference evidence="3" key="2">
    <citation type="submission" date="2023-01" db="EMBL/GenBank/DDBJ databases">
        <title>Draft genome sequence of Agaribacter marinus strain NBRC 110023.</title>
        <authorList>
            <person name="Sun Q."/>
            <person name="Mori K."/>
        </authorList>
    </citation>
    <scope>NUCLEOTIDE SEQUENCE</scope>
    <source>
        <strain evidence="3">NBRC 110023</strain>
    </source>
</reference>
<dbReference type="SUPFAM" id="SSF69118">
    <property type="entry name" value="AhpD-like"/>
    <property type="match status" value="1"/>
</dbReference>
<keyword evidence="4" id="KW-1185">Reference proteome</keyword>
<keyword evidence="1" id="KW-0732">Signal</keyword>
<gene>
    <name evidence="3" type="ORF">GCM10007852_35710</name>
</gene>
<evidence type="ECO:0000259" key="2">
    <source>
        <dbReference type="Pfam" id="PF02627"/>
    </source>
</evidence>
<dbReference type="RefSeq" id="WP_431307758.1">
    <property type="nucleotide sequence ID" value="NZ_BSOT01000011.1"/>
</dbReference>
<dbReference type="EMBL" id="BSOT01000011">
    <property type="protein sequence ID" value="GLR72663.1"/>
    <property type="molecule type" value="Genomic_DNA"/>
</dbReference>
<name>A0AA37WK19_9ALTE</name>
<dbReference type="Proteomes" id="UP001156601">
    <property type="component" value="Unassembled WGS sequence"/>
</dbReference>
<organism evidence="3 4">
    <name type="scientific">Agaribacter marinus</name>
    <dbReference type="NCBI Taxonomy" id="1431249"/>
    <lineage>
        <taxon>Bacteria</taxon>
        <taxon>Pseudomonadati</taxon>
        <taxon>Pseudomonadota</taxon>
        <taxon>Gammaproteobacteria</taxon>
        <taxon>Alteromonadales</taxon>
        <taxon>Alteromonadaceae</taxon>
        <taxon>Agaribacter</taxon>
    </lineage>
</organism>
<protein>
    <submittedName>
        <fullName evidence="3">Carboxymuconolactone decarboxylase</fullName>
    </submittedName>
</protein>
<dbReference type="Pfam" id="PF02627">
    <property type="entry name" value="CMD"/>
    <property type="match status" value="2"/>
</dbReference>
<feature type="chain" id="PRO_5041395318" evidence="1">
    <location>
        <begin position="22"/>
        <end position="293"/>
    </location>
</feature>
<dbReference type="PANTHER" id="PTHR33570:SF10">
    <property type="entry name" value="GAMMA-CARBOXYMUCONOLACTONE DECARBOXYLASE"/>
    <property type="match status" value="1"/>
</dbReference>
<dbReference type="GO" id="GO:0051920">
    <property type="term" value="F:peroxiredoxin activity"/>
    <property type="evidence" value="ECO:0007669"/>
    <property type="project" value="InterPro"/>
</dbReference>
<evidence type="ECO:0000313" key="4">
    <source>
        <dbReference type="Proteomes" id="UP001156601"/>
    </source>
</evidence>
<dbReference type="AlphaFoldDB" id="A0AA37WK19"/>